<name>A0AAD3T2K0_NEPGR</name>
<accession>A0AAD3T2K0</accession>
<evidence type="ECO:0000313" key="2">
    <source>
        <dbReference type="EMBL" id="GMH20601.1"/>
    </source>
</evidence>
<organism evidence="2 3">
    <name type="scientific">Nepenthes gracilis</name>
    <name type="common">Slender pitcher plant</name>
    <dbReference type="NCBI Taxonomy" id="150966"/>
    <lineage>
        <taxon>Eukaryota</taxon>
        <taxon>Viridiplantae</taxon>
        <taxon>Streptophyta</taxon>
        <taxon>Embryophyta</taxon>
        <taxon>Tracheophyta</taxon>
        <taxon>Spermatophyta</taxon>
        <taxon>Magnoliopsida</taxon>
        <taxon>eudicotyledons</taxon>
        <taxon>Gunneridae</taxon>
        <taxon>Pentapetalae</taxon>
        <taxon>Caryophyllales</taxon>
        <taxon>Nepenthaceae</taxon>
        <taxon>Nepenthes</taxon>
    </lineage>
</organism>
<gene>
    <name evidence="2" type="ORF">Nepgr_022442</name>
</gene>
<proteinExistence type="predicted"/>
<dbReference type="EMBL" id="BSYO01000022">
    <property type="protein sequence ID" value="GMH20601.1"/>
    <property type="molecule type" value="Genomic_DNA"/>
</dbReference>
<sequence length="93" mass="10136">MSGVLSSICGCFEPQRVSADGDDHRRGNIHSGGGSDIVSQSLKENDKKAKRSTKASSPSVPTSYLLAQWSLTRCVDRSTEQRLLPQQCRDDVV</sequence>
<comment type="caution">
    <text evidence="2">The sequence shown here is derived from an EMBL/GenBank/DDBJ whole genome shotgun (WGS) entry which is preliminary data.</text>
</comment>
<evidence type="ECO:0000313" key="3">
    <source>
        <dbReference type="Proteomes" id="UP001279734"/>
    </source>
</evidence>
<protein>
    <submittedName>
        <fullName evidence="2">Uncharacterized protein</fullName>
    </submittedName>
</protein>
<keyword evidence="3" id="KW-1185">Reference proteome</keyword>
<dbReference type="Proteomes" id="UP001279734">
    <property type="component" value="Unassembled WGS sequence"/>
</dbReference>
<dbReference type="AlphaFoldDB" id="A0AAD3T2K0"/>
<evidence type="ECO:0000256" key="1">
    <source>
        <dbReference type="SAM" id="MobiDB-lite"/>
    </source>
</evidence>
<feature type="region of interest" description="Disordered" evidence="1">
    <location>
        <begin position="16"/>
        <end position="60"/>
    </location>
</feature>
<reference evidence="2" key="1">
    <citation type="submission" date="2023-05" db="EMBL/GenBank/DDBJ databases">
        <title>Nepenthes gracilis genome sequencing.</title>
        <authorList>
            <person name="Fukushima K."/>
        </authorList>
    </citation>
    <scope>NUCLEOTIDE SEQUENCE</scope>
    <source>
        <strain evidence="2">SING2019-196</strain>
    </source>
</reference>